<sequence>VDLAPGKKRGESVQIYIHPARPGGDASSDTRWDYMGD</sequence>
<evidence type="ECO:0000256" key="1">
    <source>
        <dbReference type="SAM" id="MobiDB-lite"/>
    </source>
</evidence>
<protein>
    <submittedName>
        <fullName evidence="2">Uncharacterized protein</fullName>
    </submittedName>
</protein>
<feature type="compositionally biased region" description="Basic and acidic residues" evidence="1">
    <location>
        <begin position="28"/>
        <end position="37"/>
    </location>
</feature>
<reference evidence="2" key="1">
    <citation type="journal article" date="2014" name="Front. Microbiol.">
        <title>High frequency of phylogenetically diverse reductive dehalogenase-homologous genes in deep subseafloor sedimentary metagenomes.</title>
        <authorList>
            <person name="Kawai M."/>
            <person name="Futagami T."/>
            <person name="Toyoda A."/>
            <person name="Takaki Y."/>
            <person name="Nishi S."/>
            <person name="Hori S."/>
            <person name="Arai W."/>
            <person name="Tsubouchi T."/>
            <person name="Morono Y."/>
            <person name="Uchiyama I."/>
            <person name="Ito T."/>
            <person name="Fujiyama A."/>
            <person name="Inagaki F."/>
            <person name="Takami H."/>
        </authorList>
    </citation>
    <scope>NUCLEOTIDE SEQUENCE</scope>
    <source>
        <strain evidence="2">Expedition CK06-06</strain>
    </source>
</reference>
<comment type="caution">
    <text evidence="2">The sequence shown here is derived from an EMBL/GenBank/DDBJ whole genome shotgun (WGS) entry which is preliminary data.</text>
</comment>
<feature type="non-terminal residue" evidence="2">
    <location>
        <position position="1"/>
    </location>
</feature>
<dbReference type="AlphaFoldDB" id="X1VWS5"/>
<dbReference type="EMBL" id="BARW01041206">
    <property type="protein sequence ID" value="GAJ23111.1"/>
    <property type="molecule type" value="Genomic_DNA"/>
</dbReference>
<feature type="region of interest" description="Disordered" evidence="1">
    <location>
        <begin position="1"/>
        <end position="37"/>
    </location>
</feature>
<evidence type="ECO:0000313" key="3">
    <source>
        <dbReference type="EMBL" id="GAJ23130.1"/>
    </source>
</evidence>
<evidence type="ECO:0000313" key="2">
    <source>
        <dbReference type="EMBL" id="GAJ23111.1"/>
    </source>
</evidence>
<gene>
    <name evidence="2" type="ORF">S12H4_61838</name>
    <name evidence="3" type="ORF">S12H4_61840</name>
</gene>
<dbReference type="EMBL" id="BARW01041209">
    <property type="protein sequence ID" value="GAJ23130.1"/>
    <property type="molecule type" value="Genomic_DNA"/>
</dbReference>
<proteinExistence type="predicted"/>
<accession>X1VWS5</accession>
<name>X1VWS5_9ZZZZ</name>
<organism evidence="2">
    <name type="scientific">marine sediment metagenome</name>
    <dbReference type="NCBI Taxonomy" id="412755"/>
    <lineage>
        <taxon>unclassified sequences</taxon>
        <taxon>metagenomes</taxon>
        <taxon>ecological metagenomes</taxon>
    </lineage>
</organism>